<dbReference type="InterPro" id="IPR036572">
    <property type="entry name" value="Doublecortin_dom_sf"/>
</dbReference>
<name>A0A9N9MGM1_9CUCU</name>
<evidence type="ECO:0000259" key="1">
    <source>
        <dbReference type="PROSITE" id="PS50309"/>
    </source>
</evidence>
<evidence type="ECO:0000313" key="3">
    <source>
        <dbReference type="Proteomes" id="UP001152799"/>
    </source>
</evidence>
<dbReference type="PROSITE" id="PS50309">
    <property type="entry name" value="DC"/>
    <property type="match status" value="1"/>
</dbReference>
<dbReference type="GO" id="GO:0035556">
    <property type="term" value="P:intracellular signal transduction"/>
    <property type="evidence" value="ECO:0007669"/>
    <property type="project" value="InterPro"/>
</dbReference>
<dbReference type="Proteomes" id="UP001152799">
    <property type="component" value="Chromosome 10"/>
</dbReference>
<sequence>MSNNPLEQLVAQNYCALPRHYQQPSYVSGICQLGQPPCISRMGQSMPMSGSDTKIMIFVLANGQTRQMPCKVVFSESDYTSWKLILNLIAKNLDICCGIGYLFSTDGKPIINPKLLQSGNIYVAVPVNDNFICLDYVRIFRSLLPMREVNLGGMDMFQDLPYQINHPIVFRINRHDVMGGRSKSDPLSTMNHYIHEICDKRRFDHFPEGLRILFI</sequence>
<dbReference type="EMBL" id="OU892286">
    <property type="protein sequence ID" value="CAG9761394.1"/>
    <property type="molecule type" value="Genomic_DNA"/>
</dbReference>
<protein>
    <recommendedName>
        <fullName evidence="1">Doublecortin domain-containing protein</fullName>
    </recommendedName>
</protein>
<proteinExistence type="predicted"/>
<dbReference type="Pfam" id="PF03607">
    <property type="entry name" value="DCX"/>
    <property type="match status" value="1"/>
</dbReference>
<dbReference type="OrthoDB" id="1738954at2759"/>
<organism evidence="2 3">
    <name type="scientific">Ceutorhynchus assimilis</name>
    <name type="common">cabbage seed weevil</name>
    <dbReference type="NCBI Taxonomy" id="467358"/>
    <lineage>
        <taxon>Eukaryota</taxon>
        <taxon>Metazoa</taxon>
        <taxon>Ecdysozoa</taxon>
        <taxon>Arthropoda</taxon>
        <taxon>Hexapoda</taxon>
        <taxon>Insecta</taxon>
        <taxon>Pterygota</taxon>
        <taxon>Neoptera</taxon>
        <taxon>Endopterygota</taxon>
        <taxon>Coleoptera</taxon>
        <taxon>Polyphaga</taxon>
        <taxon>Cucujiformia</taxon>
        <taxon>Curculionidae</taxon>
        <taxon>Ceutorhynchinae</taxon>
        <taxon>Ceutorhynchus</taxon>
    </lineage>
</organism>
<dbReference type="AlphaFoldDB" id="A0A9N9MGM1"/>
<dbReference type="SUPFAM" id="SSF89837">
    <property type="entry name" value="Doublecortin (DC)"/>
    <property type="match status" value="1"/>
</dbReference>
<gene>
    <name evidence="2" type="ORF">CEUTPL_LOCUS2099</name>
</gene>
<accession>A0A9N9MGM1</accession>
<dbReference type="Gene3D" id="3.10.20.230">
    <property type="entry name" value="Doublecortin domain"/>
    <property type="match status" value="1"/>
</dbReference>
<dbReference type="SMART" id="SM00537">
    <property type="entry name" value="DCX"/>
    <property type="match status" value="1"/>
</dbReference>
<reference evidence="2" key="1">
    <citation type="submission" date="2022-01" db="EMBL/GenBank/DDBJ databases">
        <authorList>
            <person name="King R."/>
        </authorList>
    </citation>
    <scope>NUCLEOTIDE SEQUENCE</scope>
</reference>
<evidence type="ECO:0000313" key="2">
    <source>
        <dbReference type="EMBL" id="CAG9761394.1"/>
    </source>
</evidence>
<keyword evidence="3" id="KW-1185">Reference proteome</keyword>
<dbReference type="InterPro" id="IPR003533">
    <property type="entry name" value="Doublecortin_dom"/>
</dbReference>
<feature type="domain" description="Doublecortin" evidence="1">
    <location>
        <begin position="55"/>
        <end position="137"/>
    </location>
</feature>